<sequence>MEAAIGAANGLIGSVLNLLSNELVEAFVASSQLGLNYTEMKRDLLFTQWLLQEAQARGKAVSDNNGLRVLLQELSTKADEAEDALDELHYFIIQDQLDGTHYAVPDLGDDLRGHARRHALRHTIGNCLACFSCSRMKDHDDGVAAAVITDSPPNAILNPGSDGNDGPVVKLSFDRVAMSKKIKLVIEEIKSLCDRVSKLLQLIPNQSTTTTVTQRHRITGSTIVQDTLYGRRAIFEKTVDDILTTATEHCEPLSVLPIVGPGGIGKTTFTQHLYNDKRMKEHFAVRIWVCVSTDFDERRLSHEILSSIEGSNSPNQATSLDQLQISIAEKLNSKRFLIVLDDIWECSSEGWRKLLAPFMKGEAKGNMVLVTTRFPTKAEMVKTTNQ</sequence>
<evidence type="ECO:0000313" key="2">
    <source>
        <dbReference type="EnsemblPlants" id="TuG1812G0700005912.01.T01.cds275694"/>
    </source>
</evidence>
<dbReference type="SUPFAM" id="SSF52540">
    <property type="entry name" value="P-loop containing nucleoside triphosphate hydrolases"/>
    <property type="match status" value="1"/>
</dbReference>
<dbReference type="Proteomes" id="UP000015106">
    <property type="component" value="Chromosome 7"/>
</dbReference>
<organism evidence="2 3">
    <name type="scientific">Triticum urartu</name>
    <name type="common">Red wild einkorn</name>
    <name type="synonym">Crithodium urartu</name>
    <dbReference type="NCBI Taxonomy" id="4572"/>
    <lineage>
        <taxon>Eukaryota</taxon>
        <taxon>Viridiplantae</taxon>
        <taxon>Streptophyta</taxon>
        <taxon>Embryophyta</taxon>
        <taxon>Tracheophyta</taxon>
        <taxon>Spermatophyta</taxon>
        <taxon>Magnoliopsida</taxon>
        <taxon>Liliopsida</taxon>
        <taxon>Poales</taxon>
        <taxon>Poaceae</taxon>
        <taxon>BOP clade</taxon>
        <taxon>Pooideae</taxon>
        <taxon>Triticodae</taxon>
        <taxon>Triticeae</taxon>
        <taxon>Triticinae</taxon>
        <taxon>Triticum</taxon>
    </lineage>
</organism>
<feature type="domain" description="NB-ARC" evidence="1">
    <location>
        <begin position="236"/>
        <end position="381"/>
    </location>
</feature>
<dbReference type="EnsemblPlants" id="TuG1812G0700005912.01.T01">
    <property type="protein sequence ID" value="TuG1812G0700005912.01.T01.cds275694"/>
    <property type="gene ID" value="TuG1812G0700005912.01"/>
</dbReference>
<dbReference type="InterPro" id="IPR027417">
    <property type="entry name" value="P-loop_NTPase"/>
</dbReference>
<protein>
    <recommendedName>
        <fullName evidence="1">NB-ARC domain-containing protein</fullName>
    </recommendedName>
</protein>
<dbReference type="Gramene" id="TuG1812G0700005912.01.T01">
    <property type="protein sequence ID" value="TuG1812G0700005912.01.T01.cds275694"/>
    <property type="gene ID" value="TuG1812G0700005912.01"/>
</dbReference>
<dbReference type="GO" id="GO:0043531">
    <property type="term" value="F:ADP binding"/>
    <property type="evidence" value="ECO:0007669"/>
    <property type="project" value="InterPro"/>
</dbReference>
<dbReference type="AlphaFoldDB" id="A0A8R7R697"/>
<dbReference type="Pfam" id="PF00931">
    <property type="entry name" value="NB-ARC"/>
    <property type="match status" value="1"/>
</dbReference>
<evidence type="ECO:0000259" key="1">
    <source>
        <dbReference type="Pfam" id="PF00931"/>
    </source>
</evidence>
<dbReference type="InterPro" id="IPR002182">
    <property type="entry name" value="NB-ARC"/>
</dbReference>
<accession>A0A8R7R697</accession>
<evidence type="ECO:0000313" key="3">
    <source>
        <dbReference type="Proteomes" id="UP000015106"/>
    </source>
</evidence>
<dbReference type="PANTHER" id="PTHR36766:SF64">
    <property type="entry name" value="OS12G0206100 PROTEIN"/>
    <property type="match status" value="1"/>
</dbReference>
<reference evidence="2" key="2">
    <citation type="submission" date="2018-03" db="EMBL/GenBank/DDBJ databases">
        <title>The Triticum urartu genome reveals the dynamic nature of wheat genome evolution.</title>
        <authorList>
            <person name="Ling H."/>
            <person name="Ma B."/>
            <person name="Shi X."/>
            <person name="Liu H."/>
            <person name="Dong L."/>
            <person name="Sun H."/>
            <person name="Cao Y."/>
            <person name="Gao Q."/>
            <person name="Zheng S."/>
            <person name="Li Y."/>
            <person name="Yu Y."/>
            <person name="Du H."/>
            <person name="Qi M."/>
            <person name="Li Y."/>
            <person name="Yu H."/>
            <person name="Cui Y."/>
            <person name="Wang N."/>
            <person name="Chen C."/>
            <person name="Wu H."/>
            <person name="Zhao Y."/>
            <person name="Zhang J."/>
            <person name="Li Y."/>
            <person name="Zhou W."/>
            <person name="Zhang B."/>
            <person name="Hu W."/>
            <person name="Eijk M."/>
            <person name="Tang J."/>
            <person name="Witsenboer H."/>
            <person name="Zhao S."/>
            <person name="Li Z."/>
            <person name="Zhang A."/>
            <person name="Wang D."/>
            <person name="Liang C."/>
        </authorList>
    </citation>
    <scope>NUCLEOTIDE SEQUENCE [LARGE SCALE GENOMIC DNA]</scope>
    <source>
        <strain evidence="2">cv. G1812</strain>
    </source>
</reference>
<name>A0A8R7R697_TRIUA</name>
<dbReference type="Gene3D" id="3.40.50.300">
    <property type="entry name" value="P-loop containing nucleotide triphosphate hydrolases"/>
    <property type="match status" value="1"/>
</dbReference>
<keyword evidence="3" id="KW-1185">Reference proteome</keyword>
<dbReference type="PANTHER" id="PTHR36766">
    <property type="entry name" value="PLANT BROAD-SPECTRUM MILDEW RESISTANCE PROTEIN RPW8"/>
    <property type="match status" value="1"/>
</dbReference>
<proteinExistence type="predicted"/>
<reference evidence="2" key="3">
    <citation type="submission" date="2022-06" db="UniProtKB">
        <authorList>
            <consortium name="EnsemblPlants"/>
        </authorList>
    </citation>
    <scope>IDENTIFICATION</scope>
</reference>
<dbReference type="PRINTS" id="PR00364">
    <property type="entry name" value="DISEASERSIST"/>
</dbReference>
<reference evidence="3" key="1">
    <citation type="journal article" date="2013" name="Nature">
        <title>Draft genome of the wheat A-genome progenitor Triticum urartu.</title>
        <authorList>
            <person name="Ling H.Q."/>
            <person name="Zhao S."/>
            <person name="Liu D."/>
            <person name="Wang J."/>
            <person name="Sun H."/>
            <person name="Zhang C."/>
            <person name="Fan H."/>
            <person name="Li D."/>
            <person name="Dong L."/>
            <person name="Tao Y."/>
            <person name="Gao C."/>
            <person name="Wu H."/>
            <person name="Li Y."/>
            <person name="Cui Y."/>
            <person name="Guo X."/>
            <person name="Zheng S."/>
            <person name="Wang B."/>
            <person name="Yu K."/>
            <person name="Liang Q."/>
            <person name="Yang W."/>
            <person name="Lou X."/>
            <person name="Chen J."/>
            <person name="Feng M."/>
            <person name="Jian J."/>
            <person name="Zhang X."/>
            <person name="Luo G."/>
            <person name="Jiang Y."/>
            <person name="Liu J."/>
            <person name="Wang Z."/>
            <person name="Sha Y."/>
            <person name="Zhang B."/>
            <person name="Wu H."/>
            <person name="Tang D."/>
            <person name="Shen Q."/>
            <person name="Xue P."/>
            <person name="Zou S."/>
            <person name="Wang X."/>
            <person name="Liu X."/>
            <person name="Wang F."/>
            <person name="Yang Y."/>
            <person name="An X."/>
            <person name="Dong Z."/>
            <person name="Zhang K."/>
            <person name="Zhang X."/>
            <person name="Luo M.C."/>
            <person name="Dvorak J."/>
            <person name="Tong Y."/>
            <person name="Wang J."/>
            <person name="Yang H."/>
            <person name="Li Z."/>
            <person name="Wang D."/>
            <person name="Zhang A."/>
            <person name="Wang J."/>
        </authorList>
    </citation>
    <scope>NUCLEOTIDE SEQUENCE</scope>
    <source>
        <strain evidence="3">cv. G1812</strain>
    </source>
</reference>